<protein>
    <submittedName>
        <fullName evidence="1">Uncharacterized protein</fullName>
    </submittedName>
</protein>
<dbReference type="EMBL" id="MU825874">
    <property type="protein sequence ID" value="KAJ7386931.1"/>
    <property type="molecule type" value="Genomic_DNA"/>
</dbReference>
<comment type="caution">
    <text evidence="1">The sequence shown here is derived from an EMBL/GenBank/DDBJ whole genome shotgun (WGS) entry which is preliminary data.</text>
</comment>
<name>A0A9W9ZSC9_9CNID</name>
<evidence type="ECO:0000313" key="2">
    <source>
        <dbReference type="Proteomes" id="UP001163046"/>
    </source>
</evidence>
<sequence length="161" mass="18095">MVMVVEGSQMEKPVCKIWHSLMHSYRDEAPADDLRHPGTSPRCQIDIKVEVQSALQSPAHGGCRELATVLACGEVLRKVLDDTNSSEETVKTAEDRIKLFLLHTVLLNKLPLKYRAQAINSSLLINSVKRKMVKFIPSTRLVIMSMENKGRVEEQKTGKVK</sequence>
<dbReference type="Proteomes" id="UP001163046">
    <property type="component" value="Unassembled WGS sequence"/>
</dbReference>
<keyword evidence="2" id="KW-1185">Reference proteome</keyword>
<evidence type="ECO:0000313" key="1">
    <source>
        <dbReference type="EMBL" id="KAJ7386931.1"/>
    </source>
</evidence>
<dbReference type="AlphaFoldDB" id="A0A9W9ZSC9"/>
<organism evidence="1 2">
    <name type="scientific">Desmophyllum pertusum</name>
    <dbReference type="NCBI Taxonomy" id="174260"/>
    <lineage>
        <taxon>Eukaryota</taxon>
        <taxon>Metazoa</taxon>
        <taxon>Cnidaria</taxon>
        <taxon>Anthozoa</taxon>
        <taxon>Hexacorallia</taxon>
        <taxon>Scleractinia</taxon>
        <taxon>Caryophylliina</taxon>
        <taxon>Caryophylliidae</taxon>
        <taxon>Desmophyllum</taxon>
    </lineage>
</organism>
<gene>
    <name evidence="1" type="ORF">OS493_003889</name>
</gene>
<reference evidence="1" key="1">
    <citation type="submission" date="2023-01" db="EMBL/GenBank/DDBJ databases">
        <title>Genome assembly of the deep-sea coral Lophelia pertusa.</title>
        <authorList>
            <person name="Herrera S."/>
            <person name="Cordes E."/>
        </authorList>
    </citation>
    <scope>NUCLEOTIDE SEQUENCE</scope>
    <source>
        <strain evidence="1">USNM1676648</strain>
        <tissue evidence="1">Polyp</tissue>
    </source>
</reference>
<proteinExistence type="predicted"/>
<accession>A0A9W9ZSC9</accession>